<dbReference type="Proteomes" id="UP000000391">
    <property type="component" value="Chromosome"/>
</dbReference>
<dbReference type="PANTHER" id="PTHR38074:SF1">
    <property type="entry name" value="ALTERED INHERITANCE OF MITOCHONDRIA PROTEIN 24, MITOCHONDRIAL"/>
    <property type="match status" value="1"/>
</dbReference>
<dbReference type="GeneID" id="9345976"/>
<dbReference type="KEGG" id="mev:Metev_0359"/>
<dbReference type="STRING" id="644295.Metev_0359"/>
<dbReference type="EMBL" id="CP002069">
    <property type="protein sequence ID" value="ADI73283.1"/>
    <property type="molecule type" value="Genomic_DNA"/>
</dbReference>
<dbReference type="SUPFAM" id="SSF51219">
    <property type="entry name" value="TRAP-like"/>
    <property type="match status" value="1"/>
</dbReference>
<dbReference type="PANTHER" id="PTHR38074">
    <property type="entry name" value="ALTERED INHERITANCE OF MITOCHONDRIA PROTEIN 24, MITOCHONDRIAL"/>
    <property type="match status" value="1"/>
</dbReference>
<dbReference type="InterPro" id="IPR002838">
    <property type="entry name" value="AIM24"/>
</dbReference>
<keyword evidence="2" id="KW-1185">Reference proteome</keyword>
<reference evidence="1 2" key="1">
    <citation type="submission" date="2010-06" db="EMBL/GenBank/DDBJ databases">
        <title>Complete sequence chromosome of Methanohalobium evestigatum Z-7303.</title>
        <authorList>
            <consortium name="US DOE Joint Genome Institute"/>
            <person name="Lucas S."/>
            <person name="Copeland A."/>
            <person name="Lapidus A."/>
            <person name="Cheng J.-F."/>
            <person name="Bruce D."/>
            <person name="Goodwin L."/>
            <person name="Pitluck S."/>
            <person name="Saunders E."/>
            <person name="Detter J.C."/>
            <person name="Han C."/>
            <person name="Tapia R."/>
            <person name="Land M."/>
            <person name="Hauser L."/>
            <person name="Kyrpides N."/>
            <person name="Mikhailova N."/>
            <person name="Sieprawska-Lupa M."/>
            <person name="Whitman W.B."/>
            <person name="Anderson I."/>
            <person name="Woyke T."/>
        </authorList>
    </citation>
    <scope>NUCLEOTIDE SEQUENCE [LARGE SCALE GENOMIC DNA]</scope>
    <source>
        <strain evidence="2">ATCC BAA-1072 / DSM 3721 / NBRC 107634 / OCM 161 / Z-7303</strain>
    </source>
</reference>
<dbReference type="OrthoDB" id="298062at2157"/>
<sequence length="233" mass="25956">MTNYTVNEFLEQTKQSDHSEEKFGLERGRILIANLEDDKIWAKTGSMIAYHGDIKFEREGITEHGIGKLLKSKLTGEEMELMKAQGTGQAYFAEDGKKISIIDLKGESITVNSNDLLAFEDGLDWDVHSMKSIAGAVSGGLFNVKIEGEGMVAITTHYDPLTFKVSKDKPIYTDPDTTVAWSGNLNPDINTDVSFKTFIGRESGESIQMKFEGEGFVVVQPYEEIYYNTVSNQ</sequence>
<evidence type="ECO:0008006" key="3">
    <source>
        <dbReference type="Google" id="ProtNLM"/>
    </source>
</evidence>
<dbReference type="Gene3D" id="3.60.160.10">
    <property type="entry name" value="Mitochondrial biogenesis AIM24"/>
    <property type="match status" value="1"/>
</dbReference>
<gene>
    <name evidence="1" type="ordered locus">Metev_0359</name>
</gene>
<dbReference type="HOGENOM" id="CLU_057502_0_0_2"/>
<dbReference type="InterPro" id="IPR016031">
    <property type="entry name" value="Trp_RNA-bd_attenuator-like_dom"/>
</dbReference>
<dbReference type="InterPro" id="IPR036983">
    <property type="entry name" value="AIM24_sf"/>
</dbReference>
<protein>
    <recommendedName>
        <fullName evidence="3">DUF124 domain-containing protein</fullName>
    </recommendedName>
</protein>
<evidence type="ECO:0000313" key="2">
    <source>
        <dbReference type="Proteomes" id="UP000000391"/>
    </source>
</evidence>
<dbReference type="AlphaFoldDB" id="D7E6R1"/>
<organism evidence="1 2">
    <name type="scientific">Methanohalobium evestigatum (strain ATCC BAA-1072 / DSM 3721 / NBRC 107634 / OCM 161 / Z-7303)</name>
    <dbReference type="NCBI Taxonomy" id="644295"/>
    <lineage>
        <taxon>Archaea</taxon>
        <taxon>Methanobacteriati</taxon>
        <taxon>Methanobacteriota</taxon>
        <taxon>Stenosarchaea group</taxon>
        <taxon>Methanomicrobia</taxon>
        <taxon>Methanosarcinales</taxon>
        <taxon>Methanosarcinaceae</taxon>
        <taxon>Methanohalobium</taxon>
    </lineage>
</organism>
<proteinExistence type="predicted"/>
<dbReference type="Pfam" id="PF01987">
    <property type="entry name" value="AIM24"/>
    <property type="match status" value="1"/>
</dbReference>
<evidence type="ECO:0000313" key="1">
    <source>
        <dbReference type="EMBL" id="ADI73283.1"/>
    </source>
</evidence>
<accession>D7E6R1</accession>
<dbReference type="RefSeq" id="WP_013193851.1">
    <property type="nucleotide sequence ID" value="NC_014253.1"/>
</dbReference>
<name>D7E6R1_METEZ</name>